<feature type="region of interest" description="Disordered" evidence="1">
    <location>
        <begin position="547"/>
        <end position="599"/>
    </location>
</feature>
<dbReference type="SUPFAM" id="SSF54695">
    <property type="entry name" value="POZ domain"/>
    <property type="match status" value="1"/>
</dbReference>
<feature type="compositionally biased region" description="Basic and acidic residues" evidence="1">
    <location>
        <begin position="641"/>
        <end position="653"/>
    </location>
</feature>
<feature type="compositionally biased region" description="Basic and acidic residues" evidence="1">
    <location>
        <begin position="588"/>
        <end position="599"/>
    </location>
</feature>
<gene>
    <name evidence="3" type="ORF">TCEB3V08_LOCUS10476</name>
</gene>
<name>A0A7R9H733_TIMCR</name>
<dbReference type="CDD" id="cd18186">
    <property type="entry name" value="BTB_POZ_ZBTB_KLHL-like"/>
    <property type="match status" value="1"/>
</dbReference>
<evidence type="ECO:0000313" key="3">
    <source>
        <dbReference type="EMBL" id="CAD7410393.1"/>
    </source>
</evidence>
<dbReference type="PANTHER" id="PTHR22667:SF0">
    <property type="entry name" value="AT01380P-RELATED"/>
    <property type="match status" value="1"/>
</dbReference>
<feature type="region of interest" description="Disordered" evidence="1">
    <location>
        <begin position="1"/>
        <end position="23"/>
    </location>
</feature>
<proteinExistence type="predicted"/>
<dbReference type="Pfam" id="PF07707">
    <property type="entry name" value="BACK"/>
    <property type="match status" value="1"/>
</dbReference>
<evidence type="ECO:0000256" key="1">
    <source>
        <dbReference type="SAM" id="MobiDB-lite"/>
    </source>
</evidence>
<evidence type="ECO:0000259" key="2">
    <source>
        <dbReference type="SMART" id="SM00875"/>
    </source>
</evidence>
<dbReference type="Gene3D" id="1.25.40.420">
    <property type="match status" value="1"/>
</dbReference>
<organism evidence="3">
    <name type="scientific">Timema cristinae</name>
    <name type="common">Walking stick</name>
    <dbReference type="NCBI Taxonomy" id="61476"/>
    <lineage>
        <taxon>Eukaryota</taxon>
        <taxon>Metazoa</taxon>
        <taxon>Ecdysozoa</taxon>
        <taxon>Arthropoda</taxon>
        <taxon>Hexapoda</taxon>
        <taxon>Insecta</taxon>
        <taxon>Pterygota</taxon>
        <taxon>Neoptera</taxon>
        <taxon>Polyneoptera</taxon>
        <taxon>Phasmatodea</taxon>
        <taxon>Timematodea</taxon>
        <taxon>Timematoidea</taxon>
        <taxon>Timematidae</taxon>
        <taxon>Timema</taxon>
    </lineage>
</organism>
<reference evidence="3" key="1">
    <citation type="submission" date="2020-11" db="EMBL/GenBank/DDBJ databases">
        <authorList>
            <person name="Tran Van P."/>
        </authorList>
    </citation>
    <scope>NUCLEOTIDE SEQUENCE</scope>
</reference>
<dbReference type="InterPro" id="IPR011705">
    <property type="entry name" value="BACK"/>
</dbReference>
<feature type="region of interest" description="Disordered" evidence="1">
    <location>
        <begin position="632"/>
        <end position="675"/>
    </location>
</feature>
<feature type="domain" description="BACK" evidence="2">
    <location>
        <begin position="208"/>
        <end position="309"/>
    </location>
</feature>
<feature type="region of interest" description="Disordered" evidence="1">
    <location>
        <begin position="443"/>
        <end position="507"/>
    </location>
</feature>
<dbReference type="Gene3D" id="3.30.710.10">
    <property type="entry name" value="Potassium Channel Kv1.1, Chain A"/>
    <property type="match status" value="1"/>
</dbReference>
<dbReference type="InterPro" id="IPR011333">
    <property type="entry name" value="SKP1/BTB/POZ_sf"/>
</dbReference>
<feature type="region of interest" description="Disordered" evidence="1">
    <location>
        <begin position="725"/>
        <end position="791"/>
    </location>
</feature>
<feature type="compositionally biased region" description="Low complexity" evidence="1">
    <location>
        <begin position="12"/>
        <end position="23"/>
    </location>
</feature>
<sequence>MGGPDQINDTINQNDSEPNQNNNYLTQRRFNKSNQTKYTKSAINFEFLGDENLKEEHLKKLAKVELTLIELGFGSTKSFDWNRATVHVKRKLVELIYDRVVNYSLTDIQVVIGEIIFNCHSMVLQSYSLFFERKTGKVVNIPVEKVRPEIFSLIYDWMITTDKHGYRMINRNIIVDTLISAKYLEVDVLIEQCMRLFDSEKLFSEYTAYNVFLEAKRKEECCLVDIMLPRIKGFFLTLVATQDFLELPLDELCMLLKSNSIEIHGEIEVFFAAIHWLKYKWPERKIHAFEVMQCVRFGLIPSMYIVVIRQGYNDPDIKDIVSIPEMETPLCDGLHYSILNDSYGIIPHHEVSEFNKWVSTLGCPPPPPRNIIGGGTCSYVYSQTISQLQEYAKCLQHRKTTEPWDDNNFFFDESSNKDSKNYLRSLYVKSDFEPKTIPVYNRPPNLPLAPKSPFTAPRSLEHKRHPGSETGTVGENIPVTCANNKDLSGAGTPGKRDNTTDSHSPNTNNVECDVCVTYINNSVDLKDKKANTLSSMVDPNLDLSKIVPDTGTSKDDFTGSRNLPSGDVLDKPLPVCIKSKGNPSRISNKSEQEVQIDEYRSPRMSRPLVVNKYTTKGFNNVVLSQSWCSSREESSNTLQGGDRKTDSSTRETMESQNTTEAMLVPAENSTSVSVQDDDKDLCIKLDKQESWHSVSSSPASFPFQELPCEECRSTLCEIEDPRSHYFYDTDGSSESGGGDDDSERHDESSREGSYDTEEETDFEEYKKDGGRASHKCSTDCYSSDELPGCGS</sequence>
<feature type="compositionally biased region" description="Basic and acidic residues" evidence="1">
    <location>
        <begin position="742"/>
        <end position="753"/>
    </location>
</feature>
<dbReference type="SMART" id="SM00875">
    <property type="entry name" value="BACK"/>
    <property type="match status" value="1"/>
</dbReference>
<dbReference type="Pfam" id="PF00651">
    <property type="entry name" value="BTB"/>
    <property type="match status" value="1"/>
</dbReference>
<dbReference type="PANTHER" id="PTHR22667">
    <property type="entry name" value="AT01380P-RELATED"/>
    <property type="match status" value="1"/>
</dbReference>
<dbReference type="EMBL" id="OC321635">
    <property type="protein sequence ID" value="CAD7410393.1"/>
    <property type="molecule type" value="Genomic_DNA"/>
</dbReference>
<dbReference type="AlphaFoldDB" id="A0A7R9H733"/>
<protein>
    <recommendedName>
        <fullName evidence="2">BACK domain-containing protein</fullName>
    </recommendedName>
</protein>
<dbReference type="InterPro" id="IPR000210">
    <property type="entry name" value="BTB/POZ_dom"/>
</dbReference>
<accession>A0A7R9H733</accession>